<geneLocation type="plasmid" evidence="1">
    <name>p17-15-vir-like</name>
</geneLocation>
<dbReference type="EMBL" id="MN956836">
    <property type="protein sequence ID" value="QTX15052.1"/>
    <property type="molecule type" value="Genomic_DNA"/>
</dbReference>
<organism evidence="1">
    <name type="scientific">Klebsiella pneumoniae</name>
    <dbReference type="NCBI Taxonomy" id="573"/>
    <lineage>
        <taxon>Bacteria</taxon>
        <taxon>Pseudomonadati</taxon>
        <taxon>Pseudomonadota</taxon>
        <taxon>Gammaproteobacteria</taxon>
        <taxon>Enterobacterales</taxon>
        <taxon>Enterobacteriaceae</taxon>
        <taxon>Klebsiella/Raoultella group</taxon>
        <taxon>Klebsiella</taxon>
        <taxon>Klebsiella pneumoniae complex</taxon>
    </lineage>
</organism>
<sequence length="92" mass="10439">MWVITEQERVVYSKVLNGEIVFSRSDITAFLVIFAHISQLGGIEIETVEDRAMLSRLGVSNVQKRHNEWRRGNSCKKIAAAFFPTSTWHSSG</sequence>
<evidence type="ECO:0000313" key="1">
    <source>
        <dbReference type="EMBL" id="QTX15052.1"/>
    </source>
</evidence>
<keyword evidence="1" id="KW-0614">Plasmid</keyword>
<proteinExistence type="predicted"/>
<dbReference type="AlphaFoldDB" id="A0A8B0T083"/>
<name>A0A8B0T083_KLEPN</name>
<protein>
    <submittedName>
        <fullName evidence="1">ABC-F type ribosomal protection protein</fullName>
    </submittedName>
</protein>
<accession>A0A8B0T083</accession>
<reference evidence="1" key="1">
    <citation type="submission" date="2020-01" db="EMBL/GenBank/DDBJ databases">
        <authorList>
            <person name="Qin S."/>
        </authorList>
    </citation>
    <scope>NUCLEOTIDE SEQUENCE</scope>
    <source>
        <strain evidence="1">CVir17-16-YZ6g</strain>
        <plasmid evidence="1">p17-15-vir-like</plasmid>
    </source>
</reference>